<dbReference type="EMBL" id="QDEB01095982">
    <property type="protein sequence ID" value="RZC32596.1"/>
    <property type="molecule type" value="Genomic_DNA"/>
</dbReference>
<reference evidence="2 3" key="1">
    <citation type="submission" date="2017-03" db="EMBL/GenBank/DDBJ databases">
        <title>Genome of the blue death feigning beetle - Asbolus verrucosus.</title>
        <authorList>
            <person name="Rider S.D."/>
        </authorList>
    </citation>
    <scope>NUCLEOTIDE SEQUENCE [LARGE SCALE GENOMIC DNA]</scope>
    <source>
        <strain evidence="2">Butters</strain>
        <tissue evidence="2">Head and leg muscle</tissue>
    </source>
</reference>
<protein>
    <recommendedName>
        <fullName evidence="1">RAP domain-containing protein</fullName>
    </recommendedName>
</protein>
<keyword evidence="3" id="KW-1185">Reference proteome</keyword>
<sequence length="632" mass="73170">MAKAIKGSFNMYIRKFHPQYRVARFMCSYPKGTSWCGYQAEPHSSVSDLTVKHPQLMGTDFLFNNLKSATNARSVLDMVAAHNSIMNNKHIMQALRSLFSLQKQGNSDLSTQEILGHKDFHKLCRQLRNHSASIELNDTIEALKVVSYVGVPSDTTIVQVLLQLIRHNINLLNLQQIIFLDFLLSQFKSSPLVDALKIALPIVFEIHLSTKMEYDNISHLADYLFFASRNRMNEGSVEKIVNALMTYSEYDAKIAKSVIWSICDMENNNLFRPLIKRAIDSLMVHLDELDFNCMETTLSKLIARYSRKSSYFYDETFYDSCADYVIDKDLGYKHSIYVLRKFSRVNHSNNFLLDYMSKKIHENSELIVKGDPVDVYSIVVATSLTDYRPVHWDHLKELIAKTENMAHINKKEIIWIKFASALCLLDIYKLDILTKCLNENFLQNLFRKRFMSDFENYSTIWQCIKFFKPELDGLLTPKLSPEILIKTFRQPMDFPLEASLHKVLGGEKYVKTNIYSKLGHQIDHAVVFRKGGYPVAMNYSEDIEFIEDIEVQPDNQLLVILVLRHFNYTLNSRKLRCSTLLSMKVLESKGISVVPVCLEVWENLPDFEKIPYLMQAIKERTDNDLRVSKSVI</sequence>
<gene>
    <name evidence="2" type="ORF">BDFB_000924</name>
</gene>
<comment type="caution">
    <text evidence="2">The sequence shown here is derived from an EMBL/GenBank/DDBJ whole genome shotgun (WGS) entry which is preliminary data.</text>
</comment>
<organism evidence="2 3">
    <name type="scientific">Asbolus verrucosus</name>
    <name type="common">Desert ironclad beetle</name>
    <dbReference type="NCBI Taxonomy" id="1661398"/>
    <lineage>
        <taxon>Eukaryota</taxon>
        <taxon>Metazoa</taxon>
        <taxon>Ecdysozoa</taxon>
        <taxon>Arthropoda</taxon>
        <taxon>Hexapoda</taxon>
        <taxon>Insecta</taxon>
        <taxon>Pterygota</taxon>
        <taxon>Neoptera</taxon>
        <taxon>Endopterygota</taxon>
        <taxon>Coleoptera</taxon>
        <taxon>Polyphaga</taxon>
        <taxon>Cucujiformia</taxon>
        <taxon>Tenebrionidae</taxon>
        <taxon>Pimeliinae</taxon>
        <taxon>Asbolus</taxon>
    </lineage>
</organism>
<evidence type="ECO:0000259" key="1">
    <source>
        <dbReference type="SMART" id="SM00952"/>
    </source>
</evidence>
<dbReference type="InterPro" id="IPR013584">
    <property type="entry name" value="RAP"/>
</dbReference>
<dbReference type="Proteomes" id="UP000292052">
    <property type="component" value="Unassembled WGS sequence"/>
</dbReference>
<dbReference type="AlphaFoldDB" id="A0A482VJ06"/>
<dbReference type="STRING" id="1661398.A0A482VJ06"/>
<evidence type="ECO:0000313" key="2">
    <source>
        <dbReference type="EMBL" id="RZC32596.1"/>
    </source>
</evidence>
<feature type="non-terminal residue" evidence="2">
    <location>
        <position position="632"/>
    </location>
</feature>
<dbReference type="SMART" id="SM00952">
    <property type="entry name" value="RAP"/>
    <property type="match status" value="1"/>
</dbReference>
<dbReference type="OrthoDB" id="443524at2759"/>
<feature type="domain" description="RAP" evidence="1">
    <location>
        <begin position="560"/>
        <end position="616"/>
    </location>
</feature>
<dbReference type="Pfam" id="PF08373">
    <property type="entry name" value="RAP"/>
    <property type="match status" value="1"/>
</dbReference>
<proteinExistence type="predicted"/>
<accession>A0A482VJ06</accession>
<name>A0A482VJ06_ASBVE</name>
<evidence type="ECO:0000313" key="3">
    <source>
        <dbReference type="Proteomes" id="UP000292052"/>
    </source>
</evidence>